<sequence length="124" mass="13536">MKISAFIILPFLTPAVLSAPLANIGLGTHISNRSPQVTDQPKTLEPATDVGALELGIMKKLFLEIPMIEILDPRVRKTLEDMPDAVFEKLTTVPSDKFLAFLDQLLAGKMPERRATSLVPAVEA</sequence>
<dbReference type="EMBL" id="JAVHNR010000004">
    <property type="protein sequence ID" value="KAK6344881.1"/>
    <property type="molecule type" value="Genomic_DNA"/>
</dbReference>
<evidence type="ECO:0000256" key="1">
    <source>
        <dbReference type="SAM" id="SignalP"/>
    </source>
</evidence>
<dbReference type="Proteomes" id="UP001313282">
    <property type="component" value="Unassembled WGS sequence"/>
</dbReference>
<protein>
    <submittedName>
        <fullName evidence="2">Uncharacterized protein</fullName>
    </submittedName>
</protein>
<dbReference type="AlphaFoldDB" id="A0AAN8N5Y3"/>
<gene>
    <name evidence="2" type="ORF">TWF718_006833</name>
</gene>
<accession>A0AAN8N5Y3</accession>
<name>A0AAN8N5Y3_9PEZI</name>
<keyword evidence="1" id="KW-0732">Signal</keyword>
<organism evidence="2 3">
    <name type="scientific">Orbilia javanica</name>
    <dbReference type="NCBI Taxonomy" id="47235"/>
    <lineage>
        <taxon>Eukaryota</taxon>
        <taxon>Fungi</taxon>
        <taxon>Dikarya</taxon>
        <taxon>Ascomycota</taxon>
        <taxon>Pezizomycotina</taxon>
        <taxon>Orbiliomycetes</taxon>
        <taxon>Orbiliales</taxon>
        <taxon>Orbiliaceae</taxon>
        <taxon>Orbilia</taxon>
    </lineage>
</organism>
<reference evidence="2 3" key="1">
    <citation type="submission" date="2019-10" db="EMBL/GenBank/DDBJ databases">
        <authorList>
            <person name="Palmer J.M."/>
        </authorList>
    </citation>
    <scope>NUCLEOTIDE SEQUENCE [LARGE SCALE GENOMIC DNA]</scope>
    <source>
        <strain evidence="2 3">TWF718</strain>
    </source>
</reference>
<evidence type="ECO:0000313" key="2">
    <source>
        <dbReference type="EMBL" id="KAK6344881.1"/>
    </source>
</evidence>
<proteinExistence type="predicted"/>
<evidence type="ECO:0000313" key="3">
    <source>
        <dbReference type="Proteomes" id="UP001313282"/>
    </source>
</evidence>
<feature type="signal peptide" evidence="1">
    <location>
        <begin position="1"/>
        <end position="18"/>
    </location>
</feature>
<keyword evidence="3" id="KW-1185">Reference proteome</keyword>
<comment type="caution">
    <text evidence="2">The sequence shown here is derived from an EMBL/GenBank/DDBJ whole genome shotgun (WGS) entry which is preliminary data.</text>
</comment>
<feature type="chain" id="PRO_5042934621" evidence="1">
    <location>
        <begin position="19"/>
        <end position="124"/>
    </location>
</feature>